<feature type="binding site" evidence="14">
    <location>
        <position position="141"/>
    </location>
    <ligand>
        <name>FMN</name>
        <dbReference type="ChEBI" id="CHEBI:58210"/>
    </ligand>
</feature>
<evidence type="ECO:0000259" key="15">
    <source>
        <dbReference type="Pfam" id="PF01180"/>
    </source>
</evidence>
<evidence type="ECO:0000256" key="10">
    <source>
        <dbReference type="ARBA" id="ARBA00022989"/>
    </source>
</evidence>
<evidence type="ECO:0000256" key="13">
    <source>
        <dbReference type="ARBA" id="ARBA00048639"/>
    </source>
</evidence>
<evidence type="ECO:0000256" key="3">
    <source>
        <dbReference type="ARBA" id="ARBA00005161"/>
    </source>
</evidence>
<dbReference type="GO" id="GO:0044205">
    <property type="term" value="P:'de novo' UMP biosynthetic process"/>
    <property type="evidence" value="ECO:0007669"/>
    <property type="project" value="UniProtKB-UniRule"/>
</dbReference>
<feature type="binding site" evidence="14">
    <location>
        <begin position="62"/>
        <end position="66"/>
    </location>
    <ligand>
        <name>FMN</name>
        <dbReference type="ChEBI" id="CHEBI:58210"/>
    </ligand>
</feature>
<proteinExistence type="inferred from homology"/>
<evidence type="ECO:0000256" key="12">
    <source>
        <dbReference type="ARBA" id="ARBA00023136"/>
    </source>
</evidence>
<comment type="similarity">
    <text evidence="4 14">Belongs to the dihydroorotate dehydrogenase family. Type 2 subfamily.</text>
</comment>
<dbReference type="PANTHER" id="PTHR48109:SF4">
    <property type="entry name" value="DIHYDROOROTATE DEHYDROGENASE (QUINONE), MITOCHONDRIAL"/>
    <property type="match status" value="1"/>
</dbReference>
<dbReference type="HAMAP" id="MF_00225">
    <property type="entry name" value="DHO_dh_type2"/>
    <property type="match status" value="1"/>
</dbReference>
<dbReference type="InterPro" id="IPR012135">
    <property type="entry name" value="Dihydroorotate_DH_1_2"/>
</dbReference>
<dbReference type="InterPro" id="IPR005720">
    <property type="entry name" value="Dihydroorotate_DH_cat"/>
</dbReference>
<keyword evidence="6 14" id="KW-0288">FMN</keyword>
<keyword evidence="8" id="KW-0809">Transit peptide</keyword>
<comment type="pathway">
    <text evidence="3 14">Pyrimidine metabolism; UMP biosynthesis via de novo pathway; orotate from (S)-dihydroorotate (quinone route): step 1/1.</text>
</comment>
<feature type="binding site" evidence="14">
    <location>
        <position position="66"/>
    </location>
    <ligand>
        <name>substrate</name>
    </ligand>
</feature>
<dbReference type="EC" id="1.3.5.2" evidence="14"/>
<dbReference type="InterPro" id="IPR050074">
    <property type="entry name" value="DHO_dehydrogenase"/>
</dbReference>
<feature type="binding site" evidence="14">
    <location>
        <position position="264"/>
    </location>
    <ligand>
        <name>FMN</name>
        <dbReference type="ChEBI" id="CHEBI:58210"/>
    </ligand>
</feature>
<dbReference type="AlphaFoldDB" id="A0A1N7IJ92"/>
<keyword evidence="10" id="KW-1133">Transmembrane helix</keyword>
<dbReference type="InterPro" id="IPR001295">
    <property type="entry name" value="Dihydroorotate_DH_CS"/>
</dbReference>
<sequence length="353" mass="37791">MVFDPYRVAGPLLRRMDAETAHRLAIKALKAGLAGRQSTADDPRLAVSLWDRRFTNPVGLAAGFDKNAEAPDALLGLGFGFVEIGGVTPRPQPGNPRPRVFRLPDNGAVINRMGFNNDGLEVVRERLRRRRRHPTGLLAVNLGKNKDTEDAASDYEKGAAAFGELADFLVINVSSPNTPGLRALQGREPLIEIIRRTQAPLKTLSRRPPLLLKIAPDLTEADEADIAEVAVSEQLDGLIVSNTTLARPDSLRGDAKGETGGLSGKPLFGPSTALLGRMYQRTDGKIPLVGVGGIASGADAYAKIRAGASLVQLYTALIYQGPSLVQTLKRDLLACLERDGFSSVSEAVGADFR</sequence>
<dbReference type="NCBIfam" id="TIGR01036">
    <property type="entry name" value="pyrD_sub2"/>
    <property type="match status" value="1"/>
</dbReference>
<feature type="binding site" evidence="14">
    <location>
        <position position="293"/>
    </location>
    <ligand>
        <name>FMN</name>
        <dbReference type="ChEBI" id="CHEBI:58210"/>
    </ligand>
</feature>
<feature type="domain" description="Dihydroorotate dehydrogenase catalytic" evidence="15">
    <location>
        <begin position="45"/>
        <end position="335"/>
    </location>
</feature>
<comment type="subcellular location">
    <subcellularLocation>
        <location evidence="14">Cell membrane</location>
        <topology evidence="14">Peripheral membrane protein</topology>
    </subcellularLocation>
    <subcellularLocation>
        <location evidence="2">Membrane</location>
        <topology evidence="2">Single-pass membrane protein</topology>
    </subcellularLocation>
</comment>
<dbReference type="GO" id="GO:0106430">
    <property type="term" value="F:dihydroorotate dehydrogenase (quinone) activity"/>
    <property type="evidence" value="ECO:0007669"/>
    <property type="project" value="UniProtKB-EC"/>
</dbReference>
<gene>
    <name evidence="14" type="primary">pyrD</name>
    <name evidence="16" type="ORF">SAMN05421779_101185</name>
</gene>
<dbReference type="EMBL" id="FTOA01000001">
    <property type="protein sequence ID" value="SIS37066.1"/>
    <property type="molecule type" value="Genomic_DNA"/>
</dbReference>
<dbReference type="InterPro" id="IPR005719">
    <property type="entry name" value="Dihydroorotate_DH_2"/>
</dbReference>
<evidence type="ECO:0000256" key="5">
    <source>
        <dbReference type="ARBA" id="ARBA00022630"/>
    </source>
</evidence>
<dbReference type="NCBIfam" id="NF003645">
    <property type="entry name" value="PRK05286.1-2"/>
    <property type="match status" value="1"/>
</dbReference>
<feature type="binding site" evidence="14">
    <location>
        <position position="213"/>
    </location>
    <ligand>
        <name>FMN</name>
        <dbReference type="ChEBI" id="CHEBI:58210"/>
    </ligand>
</feature>
<evidence type="ECO:0000256" key="4">
    <source>
        <dbReference type="ARBA" id="ARBA00005359"/>
    </source>
</evidence>
<feature type="binding site" evidence="14">
    <location>
        <begin position="111"/>
        <end position="115"/>
    </location>
    <ligand>
        <name>substrate</name>
    </ligand>
</feature>
<keyword evidence="5 14" id="KW-0285">Flavoprotein</keyword>
<dbReference type="PROSITE" id="PS00912">
    <property type="entry name" value="DHODEHASE_2"/>
    <property type="match status" value="1"/>
</dbReference>
<feature type="binding site" evidence="14">
    <location>
        <begin position="242"/>
        <end position="243"/>
    </location>
    <ligand>
        <name>substrate</name>
    </ligand>
</feature>
<comment type="catalytic activity">
    <reaction evidence="13 14">
        <text>(S)-dihydroorotate + a quinone = orotate + a quinol</text>
        <dbReference type="Rhea" id="RHEA:30187"/>
        <dbReference type="ChEBI" id="CHEBI:24646"/>
        <dbReference type="ChEBI" id="CHEBI:30839"/>
        <dbReference type="ChEBI" id="CHEBI:30864"/>
        <dbReference type="ChEBI" id="CHEBI:132124"/>
        <dbReference type="EC" id="1.3.5.2"/>
    </reaction>
</comment>
<dbReference type="GO" id="GO:0006207">
    <property type="term" value="P:'de novo' pyrimidine nucleobase biosynthetic process"/>
    <property type="evidence" value="ECO:0007669"/>
    <property type="project" value="UniProtKB-UniRule"/>
</dbReference>
<feature type="binding site" evidence="14">
    <location>
        <position position="172"/>
    </location>
    <ligand>
        <name>substrate</name>
    </ligand>
</feature>
<keyword evidence="9 14" id="KW-0665">Pyrimidine biosynthesis</keyword>
<evidence type="ECO:0000256" key="7">
    <source>
        <dbReference type="ARBA" id="ARBA00022692"/>
    </source>
</evidence>
<evidence type="ECO:0000256" key="11">
    <source>
        <dbReference type="ARBA" id="ARBA00023002"/>
    </source>
</evidence>
<comment type="function">
    <text evidence="1 14">Catalyzes the conversion of dihydroorotate to orotate with quinone as electron acceptor.</text>
</comment>
<dbReference type="FunFam" id="3.20.20.70:FF:000066">
    <property type="entry name" value="Dihydroorotate dehydrogenase (quinone), mitochondrial"/>
    <property type="match status" value="1"/>
</dbReference>
<evidence type="ECO:0000313" key="17">
    <source>
        <dbReference type="Proteomes" id="UP000185678"/>
    </source>
</evidence>
<reference evidence="16 17" key="1">
    <citation type="submission" date="2017-01" db="EMBL/GenBank/DDBJ databases">
        <authorList>
            <person name="Mah S.A."/>
            <person name="Swanson W.J."/>
            <person name="Moy G.W."/>
            <person name="Vacquier V.D."/>
        </authorList>
    </citation>
    <scope>NUCLEOTIDE SEQUENCE [LARGE SCALE GENOMIC DNA]</scope>
    <source>
        <strain evidence="16 17">DSM 11589</strain>
    </source>
</reference>
<evidence type="ECO:0000256" key="1">
    <source>
        <dbReference type="ARBA" id="ARBA00003125"/>
    </source>
</evidence>
<dbReference type="CDD" id="cd04738">
    <property type="entry name" value="DHOD_2_like"/>
    <property type="match status" value="1"/>
</dbReference>
<keyword evidence="14" id="KW-1003">Cell membrane</keyword>
<dbReference type="PIRSF" id="PIRSF000164">
    <property type="entry name" value="DHO_oxidase"/>
    <property type="match status" value="1"/>
</dbReference>
<dbReference type="RefSeq" id="WP_281251111.1">
    <property type="nucleotide sequence ID" value="NZ_FTOA01000001.1"/>
</dbReference>
<comment type="cofactor">
    <cofactor evidence="14">
        <name>FMN</name>
        <dbReference type="ChEBI" id="CHEBI:58210"/>
    </cofactor>
    <text evidence="14">Binds 1 FMN per subunit.</text>
</comment>
<dbReference type="UniPathway" id="UPA00070">
    <property type="reaction ID" value="UER00946"/>
</dbReference>
<keyword evidence="7" id="KW-0812">Transmembrane</keyword>
<keyword evidence="11 14" id="KW-0560">Oxidoreductase</keyword>
<dbReference type="Gene3D" id="3.20.20.70">
    <property type="entry name" value="Aldolase class I"/>
    <property type="match status" value="1"/>
</dbReference>
<dbReference type="NCBIfam" id="NF003652">
    <property type="entry name" value="PRK05286.2-5"/>
    <property type="match status" value="1"/>
</dbReference>
<evidence type="ECO:0000256" key="8">
    <source>
        <dbReference type="ARBA" id="ARBA00022946"/>
    </source>
</evidence>
<keyword evidence="17" id="KW-1185">Reference proteome</keyword>
<dbReference type="PANTHER" id="PTHR48109">
    <property type="entry name" value="DIHYDROOROTATE DEHYDROGENASE (QUINONE), MITOCHONDRIAL-RELATED"/>
    <property type="match status" value="1"/>
</dbReference>
<feature type="binding site" evidence="14">
    <location>
        <position position="177"/>
    </location>
    <ligand>
        <name>substrate</name>
    </ligand>
</feature>
<organism evidence="16 17">
    <name type="scientific">Insolitispirillum peregrinum</name>
    <dbReference type="NCBI Taxonomy" id="80876"/>
    <lineage>
        <taxon>Bacteria</taxon>
        <taxon>Pseudomonadati</taxon>
        <taxon>Pseudomonadota</taxon>
        <taxon>Alphaproteobacteria</taxon>
        <taxon>Rhodospirillales</taxon>
        <taxon>Novispirillaceae</taxon>
        <taxon>Insolitispirillum</taxon>
    </lineage>
</organism>
<keyword evidence="12 14" id="KW-0472">Membrane</keyword>
<feature type="binding site" evidence="14">
    <location>
        <position position="86"/>
    </location>
    <ligand>
        <name>FMN</name>
        <dbReference type="ChEBI" id="CHEBI:58210"/>
    </ligand>
</feature>
<name>A0A1N7IJ92_9PROT</name>
<feature type="binding site" evidence="14">
    <location>
        <position position="241"/>
    </location>
    <ligand>
        <name>FMN</name>
        <dbReference type="ChEBI" id="CHEBI:58210"/>
    </ligand>
</feature>
<dbReference type="SUPFAM" id="SSF51395">
    <property type="entry name" value="FMN-linked oxidoreductases"/>
    <property type="match status" value="1"/>
</dbReference>
<evidence type="ECO:0000256" key="2">
    <source>
        <dbReference type="ARBA" id="ARBA00004167"/>
    </source>
</evidence>
<dbReference type="STRING" id="80876.SAMN05421779_101185"/>
<evidence type="ECO:0000256" key="9">
    <source>
        <dbReference type="ARBA" id="ARBA00022975"/>
    </source>
</evidence>
<accession>A0A1N7IJ92</accession>
<comment type="subunit">
    <text evidence="14">Monomer.</text>
</comment>
<feature type="active site" description="Nucleophile" evidence="14">
    <location>
        <position position="175"/>
    </location>
</feature>
<evidence type="ECO:0000256" key="6">
    <source>
        <dbReference type="ARBA" id="ARBA00022643"/>
    </source>
</evidence>
<feature type="binding site" evidence="14">
    <location>
        <begin position="314"/>
        <end position="315"/>
    </location>
    <ligand>
        <name>FMN</name>
        <dbReference type="ChEBI" id="CHEBI:58210"/>
    </ligand>
</feature>
<evidence type="ECO:0000313" key="16">
    <source>
        <dbReference type="EMBL" id="SIS37066.1"/>
    </source>
</evidence>
<protein>
    <recommendedName>
        <fullName evidence="14">Dihydroorotate dehydrogenase (quinone)</fullName>
        <ecNumber evidence="14">1.3.5.2</ecNumber>
    </recommendedName>
    <alternativeName>
        <fullName evidence="14">DHOdehase</fullName>
        <shortName evidence="14">DHOD</shortName>
        <shortName evidence="14">DHODase</shortName>
    </alternativeName>
    <alternativeName>
        <fullName evidence="14">Dihydroorotate oxidase</fullName>
    </alternativeName>
</protein>
<dbReference type="InterPro" id="IPR013785">
    <property type="entry name" value="Aldolase_TIM"/>
</dbReference>
<dbReference type="Pfam" id="PF01180">
    <property type="entry name" value="DHO_dh"/>
    <property type="match status" value="1"/>
</dbReference>
<dbReference type="GO" id="GO:0005737">
    <property type="term" value="C:cytoplasm"/>
    <property type="evidence" value="ECO:0007669"/>
    <property type="project" value="InterPro"/>
</dbReference>
<dbReference type="Proteomes" id="UP000185678">
    <property type="component" value="Unassembled WGS sequence"/>
</dbReference>
<evidence type="ECO:0000256" key="14">
    <source>
        <dbReference type="HAMAP-Rule" id="MF_00225"/>
    </source>
</evidence>
<dbReference type="GO" id="GO:0005886">
    <property type="term" value="C:plasma membrane"/>
    <property type="evidence" value="ECO:0007669"/>
    <property type="project" value="UniProtKB-SubCell"/>
</dbReference>
<feature type="binding site" evidence="14">
    <location>
        <position position="172"/>
    </location>
    <ligand>
        <name>FMN</name>
        <dbReference type="ChEBI" id="CHEBI:58210"/>
    </ligand>
</feature>
<dbReference type="PROSITE" id="PS00911">
    <property type="entry name" value="DHODEHASE_1"/>
    <property type="match status" value="1"/>
</dbReference>